<dbReference type="Gene3D" id="1.10.10.60">
    <property type="entry name" value="Homeodomain-like"/>
    <property type="match status" value="1"/>
</dbReference>
<evidence type="ECO:0000313" key="2">
    <source>
        <dbReference type="Proteomes" id="UP001404104"/>
    </source>
</evidence>
<sequence length="160" mass="17866">MTEDERATAQALICDRLIDGLSLREICRGDDVPSKKTVCQWLADDETFRLRYAVAREMQADALVDEILEISDDGTNDWTQRRGKDGEDVTALDAEHVQRSRLRVDSRKWIAARLAPKKYGDASLLKLGDPDGRKLEGMDNTQMAAWLASLAASINQSQGD</sequence>
<dbReference type="Proteomes" id="UP001404104">
    <property type="component" value="Unassembled WGS sequence"/>
</dbReference>
<dbReference type="Pfam" id="PF20901">
    <property type="entry name" value="Sf6_terminase"/>
    <property type="match status" value="1"/>
</dbReference>
<name>A0ABU9XVJ6_9SPHN</name>
<dbReference type="RefSeq" id="WP_345865778.1">
    <property type="nucleotide sequence ID" value="NZ_JBDIMF010000006.1"/>
</dbReference>
<evidence type="ECO:0000313" key="1">
    <source>
        <dbReference type="EMBL" id="MEN2787565.1"/>
    </source>
</evidence>
<gene>
    <name evidence="1" type="ORF">ABC969_14190</name>
</gene>
<organism evidence="1 2">
    <name type="scientific">Sphingomonas qilianensis</name>
    <dbReference type="NCBI Taxonomy" id="1736690"/>
    <lineage>
        <taxon>Bacteria</taxon>
        <taxon>Pseudomonadati</taxon>
        <taxon>Pseudomonadota</taxon>
        <taxon>Alphaproteobacteria</taxon>
        <taxon>Sphingomonadales</taxon>
        <taxon>Sphingomonadaceae</taxon>
        <taxon>Sphingomonas</taxon>
    </lineage>
</organism>
<accession>A0ABU9XVJ6</accession>
<proteinExistence type="predicted"/>
<protein>
    <recommendedName>
        <fullName evidence="3">Terminase small subunit protein</fullName>
    </recommendedName>
</protein>
<comment type="caution">
    <text evidence="1">The sequence shown here is derived from an EMBL/GenBank/DDBJ whole genome shotgun (WGS) entry which is preliminary data.</text>
</comment>
<keyword evidence="2" id="KW-1185">Reference proteome</keyword>
<dbReference type="EMBL" id="JBDIMF010000006">
    <property type="protein sequence ID" value="MEN2787565.1"/>
    <property type="molecule type" value="Genomic_DNA"/>
</dbReference>
<reference evidence="1 2" key="1">
    <citation type="submission" date="2024-05" db="EMBL/GenBank/DDBJ databases">
        <authorList>
            <person name="Liu Q."/>
            <person name="Xin Y.-H."/>
        </authorList>
    </citation>
    <scope>NUCLEOTIDE SEQUENCE [LARGE SCALE GENOMIC DNA]</scope>
    <source>
        <strain evidence="1 2">CGMCC 1.15349</strain>
    </source>
</reference>
<evidence type="ECO:0008006" key="3">
    <source>
        <dbReference type="Google" id="ProtNLM"/>
    </source>
</evidence>
<dbReference type="InterPro" id="IPR048683">
    <property type="entry name" value="Sf6_terminase"/>
</dbReference>